<dbReference type="GO" id="GO:1990254">
    <property type="term" value="F:keratin filament binding"/>
    <property type="evidence" value="ECO:0007669"/>
    <property type="project" value="TreeGrafter"/>
</dbReference>
<reference evidence="7" key="1">
    <citation type="submission" date="2025-08" db="UniProtKB">
        <authorList>
            <consortium name="Ensembl"/>
        </authorList>
    </citation>
    <scope>IDENTIFICATION</scope>
</reference>
<evidence type="ECO:0000256" key="2">
    <source>
        <dbReference type="ARBA" id="ARBA00006937"/>
    </source>
</evidence>
<dbReference type="GO" id="GO:0007165">
    <property type="term" value="P:signal transduction"/>
    <property type="evidence" value="ECO:0007669"/>
    <property type="project" value="TreeGrafter"/>
</dbReference>
<protein>
    <submittedName>
        <fullName evidence="7">Serine-rich adhesin for platelets-like</fullName>
    </submittedName>
</protein>
<dbReference type="SUPFAM" id="SSF56024">
    <property type="entry name" value="Phospholipase D/nuclease"/>
    <property type="match status" value="1"/>
</dbReference>
<dbReference type="InterPro" id="IPR050944">
    <property type="entry name" value="FAM83"/>
</dbReference>
<evidence type="ECO:0000313" key="8">
    <source>
        <dbReference type="Proteomes" id="UP000472270"/>
    </source>
</evidence>
<feature type="region of interest" description="Disordered" evidence="5">
    <location>
        <begin position="1040"/>
        <end position="1067"/>
    </location>
</feature>
<evidence type="ECO:0000259" key="6">
    <source>
        <dbReference type="Pfam" id="PF07894"/>
    </source>
</evidence>
<evidence type="ECO:0000256" key="5">
    <source>
        <dbReference type="SAM" id="MobiDB-lite"/>
    </source>
</evidence>
<dbReference type="GO" id="GO:0045095">
    <property type="term" value="C:keratin filament"/>
    <property type="evidence" value="ECO:0007669"/>
    <property type="project" value="TreeGrafter"/>
</dbReference>
<name>A0A673JDQ2_9TELE</name>
<feature type="region of interest" description="Disordered" evidence="5">
    <location>
        <begin position="1088"/>
        <end position="1165"/>
    </location>
</feature>
<feature type="compositionally biased region" description="Polar residues" evidence="5">
    <location>
        <begin position="871"/>
        <end position="889"/>
    </location>
</feature>
<feature type="compositionally biased region" description="Basic and acidic residues" evidence="5">
    <location>
        <begin position="663"/>
        <end position="687"/>
    </location>
</feature>
<sequence>MAHRSQCSSAGDNPLDPNYLTPHYREEYRMAIDALVEADLEGYYGFLQEADVVDFLSRSETEYIKCMVQAPHHTAQPERRYMAEDVDGSSDTYWPVHSDHDAPSLDLGWPQQFRFVGPTEVTTLVNPSDPEMPSIKEQVRRMIKNAQQVIAVVMDMFTDVDIFADILGAATRGVAVYVLLDELNAHHFVAMVNNCRVNLDEIKFMRVRTVSGSSYYCRTGKTFKGQMMDRFILVDCRAVLSGNYRLVWSFNIFMWSFEKIHRCLAHLFLGQLVTTFDEEFRILFAHSEPLVVENVLAIMPHSSGEPESYYNTEKTHMFNREYPTMGMEWAGRTTEDHMKLGYKMLPFRSESIHSAAEANPSVQRNMNLHAAQQYRGDHQFIEHGRQMRGPNETVGFKRHSSGNIPDYEYMPPQNHPTIRGKQYKEGAIPHVGHFAQEPCIHKGAGLQSGYDMYGRFRGQGQHIDQFSGPGYPHEGEEDEPPGVYDHIQRYLQSHPAMEEGHGPRNVLPPVQSNLKRHSMGQSYTCQTSPTQPNPPEQKFFFNVSRKAQDVSQKQGLRDWRISSYLSAYDDAGELDLAELEGSTACDDIPCFTQEAPCGPIRAEIRLGNREFNRIPSPRENPMFVQIQNNSIVPDSSVNHPSDLSQINIKTTPASTSESSCTTEGDKVEETQNREPKETSRISEEFLKRKPSRHVQRSSRLRHSLIFSSNLELHASEEMKDAGGEKDGDDASKLSARVSQILDKRRTGSPFQPFQWSSYVKSATFDNSASESAQPEDELNKMGENSDVDKVENCQNLRKNSIKGDLQRDECPSNLLQKSSSFIDMNDPDCRLRYFKELAAKRKLEAAKASQSNPMKPTATETDSSREPTAAVTDSSQQPTAKETDSSQQPTATETESSRESTAAVTNSSQQPTATETDSSQLPTATETDSSQQPTATETDSSQEPTAAVTDSSQQPTAKETDSSQQPTAKGTDSSQQPTATETNSSREPTAAVTDSSQQPTIAHIEVSTATDSNEVDKFKQTTPEVENTVTNFAEVSEKSHLTVHSNSSKSSVAENAKSIKSAHQTSTANVISCSNLRDDTKVLLEQISAKNQSRSSQSKQTLAAPNEAKKGEVSSADKLFSNNSGRPWSSKATPEEREMLLQKMEQMRKERKVYSRFERGSNDEQ</sequence>
<dbReference type="Gene3D" id="3.30.870.10">
    <property type="entry name" value="Endonuclease Chain A"/>
    <property type="match status" value="1"/>
</dbReference>
<feature type="compositionally biased region" description="Polar residues" evidence="5">
    <location>
        <begin position="634"/>
        <end position="662"/>
    </location>
</feature>
<evidence type="ECO:0000313" key="7">
    <source>
        <dbReference type="Ensembl" id="ENSSRHP00000048192.1"/>
    </source>
</evidence>
<proteinExistence type="inferred from homology"/>
<dbReference type="PANTHER" id="PTHR16181:SF16">
    <property type="entry name" value="FAMILY WITH SEQUENCE SIMILARITY 83 MEMBER HA"/>
    <property type="match status" value="1"/>
</dbReference>
<dbReference type="AlphaFoldDB" id="A0A673JDQ2"/>
<gene>
    <name evidence="7" type="primary">LOC107734285</name>
</gene>
<dbReference type="PANTHER" id="PTHR16181">
    <property type="entry name" value="PROTEIN FAM83A-RELATED"/>
    <property type="match status" value="1"/>
</dbReference>
<feature type="compositionally biased region" description="Polar residues" evidence="5">
    <location>
        <begin position="813"/>
        <end position="822"/>
    </location>
</feature>
<comment type="subcellular location">
    <subcellularLocation>
        <location evidence="1">Cytoplasm</location>
        <location evidence="1">Cytoskeleton</location>
    </subcellularLocation>
</comment>
<feature type="compositionally biased region" description="Polar residues" evidence="5">
    <location>
        <begin position="849"/>
        <end position="861"/>
    </location>
</feature>
<keyword evidence="3" id="KW-0963">Cytoplasm</keyword>
<comment type="similarity">
    <text evidence="2">Belongs to the FAM83 family.</text>
</comment>
<feature type="domain" description="Scaffolding anchor of CK1" evidence="6">
    <location>
        <begin position="13"/>
        <end position="289"/>
    </location>
</feature>
<dbReference type="GO" id="GO:0044380">
    <property type="term" value="P:protein localization to cytoskeleton"/>
    <property type="evidence" value="ECO:0007669"/>
    <property type="project" value="TreeGrafter"/>
</dbReference>
<evidence type="ECO:0000256" key="1">
    <source>
        <dbReference type="ARBA" id="ARBA00004245"/>
    </source>
</evidence>
<feature type="compositionally biased region" description="Polar residues" evidence="5">
    <location>
        <begin position="906"/>
        <end position="1000"/>
    </location>
</feature>
<dbReference type="FunFam" id="3.30.870.10:FF:000004">
    <property type="entry name" value="protein FAM83H isoform X2"/>
    <property type="match status" value="1"/>
</dbReference>
<dbReference type="Pfam" id="PF07894">
    <property type="entry name" value="SACK1"/>
    <property type="match status" value="1"/>
</dbReference>
<feature type="compositionally biased region" description="Basic and acidic residues" evidence="5">
    <location>
        <begin position="1133"/>
        <end position="1165"/>
    </location>
</feature>
<organism evidence="7 8">
    <name type="scientific">Sinocyclocheilus rhinocerous</name>
    <dbReference type="NCBI Taxonomy" id="307959"/>
    <lineage>
        <taxon>Eukaryota</taxon>
        <taxon>Metazoa</taxon>
        <taxon>Chordata</taxon>
        <taxon>Craniata</taxon>
        <taxon>Vertebrata</taxon>
        <taxon>Euteleostomi</taxon>
        <taxon>Actinopterygii</taxon>
        <taxon>Neopterygii</taxon>
        <taxon>Teleostei</taxon>
        <taxon>Ostariophysi</taxon>
        <taxon>Cypriniformes</taxon>
        <taxon>Cyprinidae</taxon>
        <taxon>Cyprininae</taxon>
        <taxon>Sinocyclocheilus</taxon>
    </lineage>
</organism>
<feature type="compositionally biased region" description="Basic residues" evidence="5">
    <location>
        <begin position="688"/>
        <end position="699"/>
    </location>
</feature>
<keyword evidence="4" id="KW-0206">Cytoskeleton</keyword>
<accession>A0A673JDQ2</accession>
<feature type="compositionally biased region" description="Polar residues" evidence="5">
    <location>
        <begin position="1120"/>
        <end position="1132"/>
    </location>
</feature>
<feature type="compositionally biased region" description="Low complexity" evidence="5">
    <location>
        <begin position="890"/>
        <end position="905"/>
    </location>
</feature>
<feature type="region of interest" description="Disordered" evidence="5">
    <location>
        <begin position="842"/>
        <end position="1023"/>
    </location>
</feature>
<feature type="region of interest" description="Disordered" evidence="5">
    <location>
        <begin position="766"/>
        <end position="826"/>
    </location>
</feature>
<feature type="compositionally biased region" description="Polar residues" evidence="5">
    <location>
        <begin position="1042"/>
        <end position="1053"/>
    </location>
</feature>
<dbReference type="GO" id="GO:0045104">
    <property type="term" value="P:intermediate filament cytoskeleton organization"/>
    <property type="evidence" value="ECO:0007669"/>
    <property type="project" value="TreeGrafter"/>
</dbReference>
<feature type="compositionally biased region" description="Polar residues" evidence="5">
    <location>
        <begin position="1088"/>
        <end position="1103"/>
    </location>
</feature>
<evidence type="ECO:0000256" key="3">
    <source>
        <dbReference type="ARBA" id="ARBA00022490"/>
    </source>
</evidence>
<feature type="region of interest" description="Disordered" evidence="5">
    <location>
        <begin position="634"/>
        <end position="699"/>
    </location>
</feature>
<evidence type="ECO:0000256" key="4">
    <source>
        <dbReference type="ARBA" id="ARBA00023212"/>
    </source>
</evidence>
<dbReference type="GO" id="GO:0030335">
    <property type="term" value="P:positive regulation of cell migration"/>
    <property type="evidence" value="ECO:0007669"/>
    <property type="project" value="TreeGrafter"/>
</dbReference>
<dbReference type="InterPro" id="IPR012461">
    <property type="entry name" value="SACK1"/>
</dbReference>
<dbReference type="Ensembl" id="ENSSRHT00000049542.1">
    <property type="protein sequence ID" value="ENSSRHP00000048192.1"/>
    <property type="gene ID" value="ENSSRHG00000024266.1"/>
</dbReference>
<dbReference type="GO" id="GO:0019901">
    <property type="term" value="F:protein kinase binding"/>
    <property type="evidence" value="ECO:0007669"/>
    <property type="project" value="TreeGrafter"/>
</dbReference>
<reference evidence="7" key="2">
    <citation type="submission" date="2025-09" db="UniProtKB">
        <authorList>
            <consortium name="Ensembl"/>
        </authorList>
    </citation>
    <scope>IDENTIFICATION</scope>
</reference>
<keyword evidence="8" id="KW-1185">Reference proteome</keyword>
<dbReference type="Proteomes" id="UP000472270">
    <property type="component" value="Unassembled WGS sequence"/>
</dbReference>